<evidence type="ECO:0000256" key="1">
    <source>
        <dbReference type="SAM" id="MobiDB-lite"/>
    </source>
</evidence>
<accession>A0A0C9ZXI5</accession>
<dbReference type="EMBL" id="KN835800">
    <property type="protein sequence ID" value="KIK34161.1"/>
    <property type="molecule type" value="Genomic_DNA"/>
</dbReference>
<gene>
    <name evidence="2" type="ORF">CY34DRAFT_17915</name>
</gene>
<sequence>MAEANENGVNINQDNNEVEEQVGAEAQAGAEVQGRLEVQAGDLERGETFEVTQSAIALWDYAQEIAQDNTEFAQAHPQAPHPVYPPIQMSRRDKCLLGLMVEDRREAVIRLWEELNEIERLLGLEHI</sequence>
<name>A0A0C9ZXI5_9AGAM</name>
<proteinExistence type="predicted"/>
<evidence type="ECO:0000313" key="2">
    <source>
        <dbReference type="EMBL" id="KIK34161.1"/>
    </source>
</evidence>
<evidence type="ECO:0000313" key="3">
    <source>
        <dbReference type="Proteomes" id="UP000054485"/>
    </source>
</evidence>
<dbReference type="OrthoDB" id="2680371at2759"/>
<organism evidence="2 3">
    <name type="scientific">Suillus luteus UH-Slu-Lm8-n1</name>
    <dbReference type="NCBI Taxonomy" id="930992"/>
    <lineage>
        <taxon>Eukaryota</taxon>
        <taxon>Fungi</taxon>
        <taxon>Dikarya</taxon>
        <taxon>Basidiomycota</taxon>
        <taxon>Agaricomycotina</taxon>
        <taxon>Agaricomycetes</taxon>
        <taxon>Agaricomycetidae</taxon>
        <taxon>Boletales</taxon>
        <taxon>Suillineae</taxon>
        <taxon>Suillaceae</taxon>
        <taxon>Suillus</taxon>
    </lineage>
</organism>
<protein>
    <submittedName>
        <fullName evidence="2">Uncharacterized protein</fullName>
    </submittedName>
</protein>
<dbReference type="AlphaFoldDB" id="A0A0C9ZXI5"/>
<reference evidence="2 3" key="1">
    <citation type="submission" date="2014-04" db="EMBL/GenBank/DDBJ databases">
        <authorList>
            <consortium name="DOE Joint Genome Institute"/>
            <person name="Kuo A."/>
            <person name="Ruytinx J."/>
            <person name="Rineau F."/>
            <person name="Colpaert J."/>
            <person name="Kohler A."/>
            <person name="Nagy L.G."/>
            <person name="Floudas D."/>
            <person name="Copeland A."/>
            <person name="Barry K.W."/>
            <person name="Cichocki N."/>
            <person name="Veneault-Fourrey C."/>
            <person name="LaButti K."/>
            <person name="Lindquist E.A."/>
            <person name="Lipzen A."/>
            <person name="Lundell T."/>
            <person name="Morin E."/>
            <person name="Murat C."/>
            <person name="Sun H."/>
            <person name="Tunlid A."/>
            <person name="Henrissat B."/>
            <person name="Grigoriev I.V."/>
            <person name="Hibbett D.S."/>
            <person name="Martin F."/>
            <person name="Nordberg H.P."/>
            <person name="Cantor M.N."/>
            <person name="Hua S.X."/>
        </authorList>
    </citation>
    <scope>NUCLEOTIDE SEQUENCE [LARGE SCALE GENOMIC DNA]</scope>
    <source>
        <strain evidence="2 3">UH-Slu-Lm8-n1</strain>
    </source>
</reference>
<dbReference type="HOGENOM" id="CLU_1971948_0_0_1"/>
<dbReference type="InParanoid" id="A0A0C9ZXI5"/>
<reference evidence="3" key="2">
    <citation type="submission" date="2015-01" db="EMBL/GenBank/DDBJ databases">
        <title>Evolutionary Origins and Diversification of the Mycorrhizal Mutualists.</title>
        <authorList>
            <consortium name="DOE Joint Genome Institute"/>
            <consortium name="Mycorrhizal Genomics Consortium"/>
            <person name="Kohler A."/>
            <person name="Kuo A."/>
            <person name="Nagy L.G."/>
            <person name="Floudas D."/>
            <person name="Copeland A."/>
            <person name="Barry K.W."/>
            <person name="Cichocki N."/>
            <person name="Veneault-Fourrey C."/>
            <person name="LaButti K."/>
            <person name="Lindquist E.A."/>
            <person name="Lipzen A."/>
            <person name="Lundell T."/>
            <person name="Morin E."/>
            <person name="Murat C."/>
            <person name="Riley R."/>
            <person name="Ohm R."/>
            <person name="Sun H."/>
            <person name="Tunlid A."/>
            <person name="Henrissat B."/>
            <person name="Grigoriev I.V."/>
            <person name="Hibbett D.S."/>
            <person name="Martin F."/>
        </authorList>
    </citation>
    <scope>NUCLEOTIDE SEQUENCE [LARGE SCALE GENOMIC DNA]</scope>
    <source>
        <strain evidence="3">UH-Slu-Lm8-n1</strain>
    </source>
</reference>
<keyword evidence="3" id="KW-1185">Reference proteome</keyword>
<feature type="region of interest" description="Disordered" evidence="1">
    <location>
        <begin position="1"/>
        <end position="31"/>
    </location>
</feature>
<dbReference type="Proteomes" id="UP000054485">
    <property type="component" value="Unassembled WGS sequence"/>
</dbReference>